<organism evidence="2 3">
    <name type="scientific">Paramecium primaurelia</name>
    <dbReference type="NCBI Taxonomy" id="5886"/>
    <lineage>
        <taxon>Eukaryota</taxon>
        <taxon>Sar</taxon>
        <taxon>Alveolata</taxon>
        <taxon>Ciliophora</taxon>
        <taxon>Intramacronucleata</taxon>
        <taxon>Oligohymenophorea</taxon>
        <taxon>Peniculida</taxon>
        <taxon>Parameciidae</taxon>
        <taxon>Paramecium</taxon>
    </lineage>
</organism>
<dbReference type="EMBL" id="CAJJDM010000055">
    <property type="protein sequence ID" value="CAD8076057.1"/>
    <property type="molecule type" value="Genomic_DNA"/>
</dbReference>
<dbReference type="Pfam" id="PF00069">
    <property type="entry name" value="Pkinase"/>
    <property type="match status" value="1"/>
</dbReference>
<dbReference type="GO" id="GO:0004674">
    <property type="term" value="F:protein serine/threonine kinase activity"/>
    <property type="evidence" value="ECO:0007669"/>
    <property type="project" value="TreeGrafter"/>
</dbReference>
<dbReference type="GO" id="GO:0005737">
    <property type="term" value="C:cytoplasm"/>
    <property type="evidence" value="ECO:0007669"/>
    <property type="project" value="TreeGrafter"/>
</dbReference>
<dbReference type="AlphaFoldDB" id="A0A8S1M7H4"/>
<sequence length="273" mass="32208">MKIIDLQINDGKHGFIKQVKIGDKLYALKQFKDKGGDQEYRIHKLLKHPNILNFIYGNEKYIITELMIPYDLHFFVKTAGSMSVNTSNYILKQLVDALKYMHQLRIAHRDVKLENVLVDEQNYQIKLCDFDVSESLDSGQVHNQVGTPCYMAPEINFYGKIDAQNLIECDIYSLGVLYYILLFGKYPFNTTNSSCPLYRLILKNNWNKFWYYSQRNRSEKIPISCLKLIEGMINYDPKKRLTLDEILYRIGQINEIEYINEMKNVHHKLQEDK</sequence>
<evidence type="ECO:0000259" key="1">
    <source>
        <dbReference type="PROSITE" id="PS50011"/>
    </source>
</evidence>
<dbReference type="PANTHER" id="PTHR44167:SF18">
    <property type="entry name" value="PROTEIN KINASE DOMAIN-CONTAINING PROTEIN"/>
    <property type="match status" value="1"/>
</dbReference>
<reference evidence="2" key="1">
    <citation type="submission" date="2021-01" db="EMBL/GenBank/DDBJ databases">
        <authorList>
            <consortium name="Genoscope - CEA"/>
            <person name="William W."/>
        </authorList>
    </citation>
    <scope>NUCLEOTIDE SEQUENCE</scope>
</reference>
<dbReference type="Proteomes" id="UP000688137">
    <property type="component" value="Unassembled WGS sequence"/>
</dbReference>
<dbReference type="InterPro" id="IPR008271">
    <property type="entry name" value="Ser/Thr_kinase_AS"/>
</dbReference>
<protein>
    <recommendedName>
        <fullName evidence="1">Protein kinase domain-containing protein</fullName>
    </recommendedName>
</protein>
<proteinExistence type="predicted"/>
<dbReference type="GO" id="GO:0005634">
    <property type="term" value="C:nucleus"/>
    <property type="evidence" value="ECO:0007669"/>
    <property type="project" value="TreeGrafter"/>
</dbReference>
<dbReference type="GO" id="GO:0044773">
    <property type="term" value="P:mitotic DNA damage checkpoint signaling"/>
    <property type="evidence" value="ECO:0007669"/>
    <property type="project" value="TreeGrafter"/>
</dbReference>
<dbReference type="PROSITE" id="PS50011">
    <property type="entry name" value="PROTEIN_KINASE_DOM"/>
    <property type="match status" value="1"/>
</dbReference>
<dbReference type="PANTHER" id="PTHR44167">
    <property type="entry name" value="OVARIAN-SPECIFIC SERINE/THREONINE-PROTEIN KINASE LOK-RELATED"/>
    <property type="match status" value="1"/>
</dbReference>
<dbReference type="PROSITE" id="PS00108">
    <property type="entry name" value="PROTEIN_KINASE_ST"/>
    <property type="match status" value="1"/>
</dbReference>
<accession>A0A8S1M7H4</accession>
<keyword evidence="3" id="KW-1185">Reference proteome</keyword>
<comment type="caution">
    <text evidence="2">The sequence shown here is derived from an EMBL/GenBank/DDBJ whole genome shotgun (WGS) entry which is preliminary data.</text>
</comment>
<evidence type="ECO:0000313" key="3">
    <source>
        <dbReference type="Proteomes" id="UP000688137"/>
    </source>
</evidence>
<name>A0A8S1M7H4_PARPR</name>
<dbReference type="SMART" id="SM00220">
    <property type="entry name" value="S_TKc"/>
    <property type="match status" value="1"/>
</dbReference>
<dbReference type="InterPro" id="IPR000719">
    <property type="entry name" value="Prot_kinase_dom"/>
</dbReference>
<dbReference type="GO" id="GO:0005524">
    <property type="term" value="F:ATP binding"/>
    <property type="evidence" value="ECO:0007669"/>
    <property type="project" value="InterPro"/>
</dbReference>
<gene>
    <name evidence="2" type="ORF">PPRIM_AZ9-3.1.T0550212</name>
</gene>
<evidence type="ECO:0000313" key="2">
    <source>
        <dbReference type="EMBL" id="CAD8076057.1"/>
    </source>
</evidence>
<feature type="domain" description="Protein kinase" evidence="1">
    <location>
        <begin position="1"/>
        <end position="259"/>
    </location>
</feature>